<organism evidence="1 2">
    <name type="scientific">Streptomyces chilikensis</name>
    <dbReference type="NCBI Taxonomy" id="1194079"/>
    <lineage>
        <taxon>Bacteria</taxon>
        <taxon>Bacillati</taxon>
        <taxon>Actinomycetota</taxon>
        <taxon>Actinomycetes</taxon>
        <taxon>Kitasatosporales</taxon>
        <taxon>Streptomycetaceae</taxon>
        <taxon>Streptomyces</taxon>
    </lineage>
</organism>
<comment type="caution">
    <text evidence="1">The sequence shown here is derived from an EMBL/GenBank/DDBJ whole genome shotgun (WGS) entry which is preliminary data.</text>
</comment>
<name>A0ABV3EJC6_9ACTN</name>
<proteinExistence type="predicted"/>
<dbReference type="Proteomes" id="UP001551584">
    <property type="component" value="Unassembled WGS sequence"/>
</dbReference>
<keyword evidence="2" id="KW-1185">Reference proteome</keyword>
<evidence type="ECO:0000313" key="1">
    <source>
        <dbReference type="EMBL" id="MEU9576312.1"/>
    </source>
</evidence>
<gene>
    <name evidence="1" type="ORF">AB0D95_03310</name>
</gene>
<protein>
    <submittedName>
        <fullName evidence="1">Uncharacterized protein</fullName>
    </submittedName>
</protein>
<evidence type="ECO:0000313" key="2">
    <source>
        <dbReference type="Proteomes" id="UP001551584"/>
    </source>
</evidence>
<dbReference type="EMBL" id="JBEZNA010000004">
    <property type="protein sequence ID" value="MEU9576312.1"/>
    <property type="molecule type" value="Genomic_DNA"/>
</dbReference>
<accession>A0ABV3EJC6</accession>
<reference evidence="1 2" key="1">
    <citation type="submission" date="2024-06" db="EMBL/GenBank/DDBJ databases">
        <title>The Natural Products Discovery Center: Release of the First 8490 Sequenced Strains for Exploring Actinobacteria Biosynthetic Diversity.</title>
        <authorList>
            <person name="Kalkreuter E."/>
            <person name="Kautsar S.A."/>
            <person name="Yang D."/>
            <person name="Bader C.D."/>
            <person name="Teijaro C.N."/>
            <person name="Fluegel L."/>
            <person name="Davis C.M."/>
            <person name="Simpson J.R."/>
            <person name="Lauterbach L."/>
            <person name="Steele A.D."/>
            <person name="Gui C."/>
            <person name="Meng S."/>
            <person name="Li G."/>
            <person name="Viehrig K."/>
            <person name="Ye F."/>
            <person name="Su P."/>
            <person name="Kiefer A.F."/>
            <person name="Nichols A."/>
            <person name="Cepeda A.J."/>
            <person name="Yan W."/>
            <person name="Fan B."/>
            <person name="Jiang Y."/>
            <person name="Adhikari A."/>
            <person name="Zheng C.-J."/>
            <person name="Schuster L."/>
            <person name="Cowan T.M."/>
            <person name="Smanski M.J."/>
            <person name="Chevrette M.G."/>
            <person name="De Carvalho L.P.S."/>
            <person name="Shen B."/>
        </authorList>
    </citation>
    <scope>NUCLEOTIDE SEQUENCE [LARGE SCALE GENOMIC DNA]</scope>
    <source>
        <strain evidence="1 2">NPDC048117</strain>
    </source>
</reference>
<sequence>MPAPLIANGDTVRITRVDGCGRPVCGPEASFVTDCWATVSMSAQVEEGDDIVFTAANGRNCGSKKACPTFNGFEVTWQFFQSSPELLEIMTGAPVVFGFDGAPIGTDTCSVACRSGFALELWAEVLGEDVCPEEATGDGAWLYILLPWISGGIIGDLEIGNEAVNFELTGSTRSGGRWGTGPYDVMAQDAAGTPGPMLTPLDGACHRRMMITTVAPPEPSTTYVPLTCPTPAPFKTLAA</sequence>
<dbReference type="RefSeq" id="WP_359268450.1">
    <property type="nucleotide sequence ID" value="NZ_JBEZNA010000004.1"/>
</dbReference>